<feature type="region of interest" description="Disordered" evidence="7">
    <location>
        <begin position="284"/>
        <end position="319"/>
    </location>
</feature>
<dbReference type="GO" id="GO:1901097">
    <property type="term" value="P:negative regulation of autophagosome maturation"/>
    <property type="evidence" value="ECO:0007669"/>
    <property type="project" value="TreeGrafter"/>
</dbReference>
<evidence type="ECO:0000256" key="1">
    <source>
        <dbReference type="ARBA" id="ARBA00004603"/>
    </source>
</evidence>
<dbReference type="GO" id="GO:0005769">
    <property type="term" value="C:early endosome"/>
    <property type="evidence" value="ECO:0007669"/>
    <property type="project" value="TreeGrafter"/>
</dbReference>
<name>A0A9D3MMQ1_ANGAN</name>
<keyword evidence="11" id="KW-1185">Reference proteome</keyword>
<evidence type="ECO:0000256" key="5">
    <source>
        <dbReference type="ARBA" id="ARBA00023157"/>
    </source>
</evidence>
<dbReference type="InterPro" id="IPR037213">
    <property type="entry name" value="Run_dom_sf"/>
</dbReference>
<keyword evidence="5" id="KW-1015">Disulfide bond</keyword>
<evidence type="ECO:0000256" key="3">
    <source>
        <dbReference type="ARBA" id="ARBA00022753"/>
    </source>
</evidence>
<dbReference type="SUPFAM" id="SSF140741">
    <property type="entry name" value="RUN domain-like"/>
    <property type="match status" value="1"/>
</dbReference>
<evidence type="ECO:0000313" key="10">
    <source>
        <dbReference type="EMBL" id="KAG5851525.1"/>
    </source>
</evidence>
<organism evidence="10 11">
    <name type="scientific">Anguilla anguilla</name>
    <name type="common">European freshwater eel</name>
    <name type="synonym">Muraena anguilla</name>
    <dbReference type="NCBI Taxonomy" id="7936"/>
    <lineage>
        <taxon>Eukaryota</taxon>
        <taxon>Metazoa</taxon>
        <taxon>Chordata</taxon>
        <taxon>Craniata</taxon>
        <taxon>Vertebrata</taxon>
        <taxon>Euteleostomi</taxon>
        <taxon>Actinopterygii</taxon>
        <taxon>Neopterygii</taxon>
        <taxon>Teleostei</taxon>
        <taxon>Anguilliformes</taxon>
        <taxon>Anguillidae</taxon>
        <taxon>Anguilla</taxon>
    </lineage>
</organism>
<dbReference type="PANTHER" id="PTHR45971">
    <property type="entry name" value="PHOX (PX) DOMAIN-CONTAINING PROTEIN"/>
    <property type="match status" value="1"/>
</dbReference>
<sequence length="830" mass="91837">MEIIEAEDSVRRQEHWKLLSSLKTTVEGLLSTNNPNVWSHYGGLQQLHKDMNNILSHGLKQEQVCCKQKDYWRFVWCVRYISPHLAFHVEQFSQLEPVLASGVQSSGEAYKAQRWLLHSLQEHCLSAQLRPLLCHQSHTRKYYSDEAFVLSELHVSLMLQCLEAVEQKDPGLLALVDTLRLSHLRGAALGLLKSLCLFPGAPQLSSASSLCVSDGSLSGGTNGAPWEFGGGEQETPRKSAVPQIWLTEPISPVEDTGDPGDPADRDLNDGLKYLSISNLGHRGQNASYSEGQSGSGQSHRGHTRSVSDTGTQKHSNEAAAEVCSVKQHYGPFSQNSDISTSLLSMTSEGSLSSSMSDAMFCRPLEGQSLLSYLSELDFGSCADLEKENAHFSISESLIAAIELLKCSLDEGEEDERDEEDAEDEDSDCGIQQLQPHTQMHHASLLAAFPSTDSGGSGPSSQESLHLLHLGSAEEAEQCELTGADIKHHVTCLSSRSSLSSESISSSLQSNSAQFVAMGLLRQFEGVQLPAAPDLDWLVPEHDAPQKLLPISDSMPVTPDDGERADVCTLHIRMRGNQEWAPPRPEVILNIHPAPKRKVIVARQKYLCAGCGTPTDPGYIKRLRYCEYLGRYFCQCCHENAQVVVPGRVLRKWDFTRYPVSNFARDLLSKIAADPLFNLADINSSLYKRVKRLEVVRLVRVQLFHMKNMLKTCRLAKEVLDEFDSLPDHLTEDLHLFSLNDLGAVRHGELVPQLRELLRLGSMHVAACELCQAKGFVCEFCGNDKDIIFPFELKKCPCCEGVFPQDLLQGMLGVPALPATGKEEEHECVWS</sequence>
<keyword evidence="2" id="KW-0597">Phosphoprotein</keyword>
<evidence type="ECO:0000313" key="11">
    <source>
        <dbReference type="Proteomes" id="UP001044222"/>
    </source>
</evidence>
<evidence type="ECO:0000256" key="2">
    <source>
        <dbReference type="ARBA" id="ARBA00022553"/>
    </source>
</evidence>
<feature type="domain" description="RUN" evidence="9">
    <location>
        <begin position="38"/>
        <end position="178"/>
    </location>
</feature>
<proteinExistence type="predicted"/>
<dbReference type="Proteomes" id="UP001044222">
    <property type="component" value="Unassembled WGS sequence"/>
</dbReference>
<dbReference type="GO" id="GO:0045806">
    <property type="term" value="P:negative regulation of endocytosis"/>
    <property type="evidence" value="ECO:0007669"/>
    <property type="project" value="TreeGrafter"/>
</dbReference>
<comment type="caution">
    <text evidence="6">Lacks conserved residue(s) required for the propagation of feature annotation.</text>
</comment>
<gene>
    <name evidence="10" type="ORF">ANANG_G00094340</name>
</gene>
<comment type="subcellular location">
    <subcellularLocation>
        <location evidence="1">Late endosome</location>
    </subcellularLocation>
</comment>
<dbReference type="SMART" id="SM01175">
    <property type="entry name" value="DUF4206"/>
    <property type="match status" value="1"/>
</dbReference>
<dbReference type="PROSITE" id="PS01180">
    <property type="entry name" value="CUB"/>
    <property type="match status" value="1"/>
</dbReference>
<evidence type="ECO:0000256" key="4">
    <source>
        <dbReference type="ARBA" id="ARBA00023006"/>
    </source>
</evidence>
<evidence type="ECO:0000256" key="6">
    <source>
        <dbReference type="PROSITE-ProRule" id="PRU00059"/>
    </source>
</evidence>
<dbReference type="CDD" id="cd17686">
    <property type="entry name" value="RUN_RUBCN"/>
    <property type="match status" value="1"/>
</dbReference>
<evidence type="ECO:0000259" key="8">
    <source>
        <dbReference type="PROSITE" id="PS01180"/>
    </source>
</evidence>
<reference evidence="10" key="1">
    <citation type="submission" date="2021-01" db="EMBL/GenBank/DDBJ databases">
        <title>A chromosome-scale assembly of European eel, Anguilla anguilla.</title>
        <authorList>
            <person name="Henkel C."/>
            <person name="Jong-Raadsen S.A."/>
            <person name="Dufour S."/>
            <person name="Weltzien F.-A."/>
            <person name="Palstra A.P."/>
            <person name="Pelster B."/>
            <person name="Spaink H.P."/>
            <person name="Van Den Thillart G.E."/>
            <person name="Jansen H."/>
            <person name="Zahm M."/>
            <person name="Klopp C."/>
            <person name="Cedric C."/>
            <person name="Louis A."/>
            <person name="Berthelot C."/>
            <person name="Parey E."/>
            <person name="Roest Crollius H."/>
            <person name="Montfort J."/>
            <person name="Robinson-Rechavi M."/>
            <person name="Bucao C."/>
            <person name="Bouchez O."/>
            <person name="Gislard M."/>
            <person name="Lluch J."/>
            <person name="Milhes M."/>
            <person name="Lampietro C."/>
            <person name="Lopez Roques C."/>
            <person name="Donnadieu C."/>
            <person name="Braasch I."/>
            <person name="Desvignes T."/>
            <person name="Postlethwait J."/>
            <person name="Bobe J."/>
            <person name="Guiguen Y."/>
            <person name="Dirks R."/>
        </authorList>
    </citation>
    <scope>NUCLEOTIDE SEQUENCE</scope>
    <source>
        <strain evidence="10">Tag_6206</strain>
        <tissue evidence="10">Liver</tissue>
    </source>
</reference>
<dbReference type="PANTHER" id="PTHR45971:SF3">
    <property type="entry name" value="RUN DOMAIN BECLIN-1-INTERACTING AND CYSTEINE-RICH DOMAIN-CONTAINING PROTEIN"/>
    <property type="match status" value="1"/>
</dbReference>
<dbReference type="Pfam" id="PF21054">
    <property type="entry name" value="RUBC_PIKBD"/>
    <property type="match status" value="1"/>
</dbReference>
<keyword evidence="3" id="KW-0967">Endosome</keyword>
<dbReference type="InterPro" id="IPR025258">
    <property type="entry name" value="RH_dom"/>
</dbReference>
<dbReference type="EMBL" id="JAFIRN010000004">
    <property type="protein sequence ID" value="KAG5851525.1"/>
    <property type="molecule type" value="Genomic_DNA"/>
</dbReference>
<dbReference type="Pfam" id="PF02759">
    <property type="entry name" value="RUN"/>
    <property type="match status" value="1"/>
</dbReference>
<feature type="domain" description="CUB" evidence="8">
    <location>
        <begin position="798"/>
        <end position="830"/>
    </location>
</feature>
<dbReference type="InterPro" id="IPR004012">
    <property type="entry name" value="Run_dom"/>
</dbReference>
<evidence type="ECO:0000259" key="9">
    <source>
        <dbReference type="PROSITE" id="PS50826"/>
    </source>
</evidence>
<feature type="region of interest" description="Disordered" evidence="7">
    <location>
        <begin position="249"/>
        <end position="269"/>
    </location>
</feature>
<dbReference type="GO" id="GO:1901981">
    <property type="term" value="F:phosphatidylinositol phosphate binding"/>
    <property type="evidence" value="ECO:0007669"/>
    <property type="project" value="TreeGrafter"/>
</dbReference>
<dbReference type="GO" id="GO:0006914">
    <property type="term" value="P:autophagy"/>
    <property type="evidence" value="ECO:0007669"/>
    <property type="project" value="UniProtKB-KW"/>
</dbReference>
<protein>
    <recommendedName>
        <fullName evidence="12">RUN domain-containing protein</fullName>
    </recommendedName>
</protein>
<evidence type="ECO:0008006" key="12">
    <source>
        <dbReference type="Google" id="ProtNLM"/>
    </source>
</evidence>
<comment type="caution">
    <text evidence="10">The sequence shown here is derived from an EMBL/GenBank/DDBJ whole genome shotgun (WGS) entry which is preliminary data.</text>
</comment>
<dbReference type="PROSITE" id="PS50826">
    <property type="entry name" value="RUN"/>
    <property type="match status" value="1"/>
</dbReference>
<dbReference type="SMART" id="SM00593">
    <property type="entry name" value="RUN"/>
    <property type="match status" value="1"/>
</dbReference>
<dbReference type="InterPro" id="IPR052428">
    <property type="entry name" value="Autophagy_HostDef_Reg"/>
</dbReference>
<dbReference type="InterPro" id="IPR048569">
    <property type="entry name" value="RUBC_PIKBD"/>
</dbReference>
<dbReference type="AlphaFoldDB" id="A0A9D3MMQ1"/>
<dbReference type="Pfam" id="PF13901">
    <property type="entry name" value="RH_dom"/>
    <property type="match status" value="1"/>
</dbReference>
<accession>A0A9D3MMQ1</accession>
<dbReference type="GO" id="GO:0005770">
    <property type="term" value="C:late endosome"/>
    <property type="evidence" value="ECO:0007669"/>
    <property type="project" value="UniProtKB-SubCell"/>
</dbReference>
<keyword evidence="4" id="KW-0072">Autophagy</keyword>
<dbReference type="InterPro" id="IPR000859">
    <property type="entry name" value="CUB_dom"/>
</dbReference>
<evidence type="ECO:0000256" key="7">
    <source>
        <dbReference type="SAM" id="MobiDB-lite"/>
    </source>
</evidence>
<dbReference type="Gene3D" id="1.20.58.900">
    <property type="match status" value="1"/>
</dbReference>